<feature type="compositionally biased region" description="Basic and acidic residues" evidence="1">
    <location>
        <begin position="238"/>
        <end position="253"/>
    </location>
</feature>
<accession>A0A481Z5I9</accession>
<gene>
    <name evidence="2" type="ORF">LCPAC201_01060</name>
</gene>
<feature type="compositionally biased region" description="Basic and acidic residues" evidence="1">
    <location>
        <begin position="179"/>
        <end position="190"/>
    </location>
</feature>
<proteinExistence type="predicted"/>
<evidence type="ECO:0000256" key="1">
    <source>
        <dbReference type="SAM" id="MobiDB-lite"/>
    </source>
</evidence>
<name>A0A481Z5I9_9VIRU</name>
<sequence length="412" mass="47115">MQSSQTSLQTGSQVSSPALWISGGALFTSLGTAIYLNKQLSSLNDEIQKHSKRLSSSIIEISRIKSIGGNVNKIAEATRMLNIEGGRQNELINEMKDLISEFDQIFENLMPQVNDNSRQMHLMFNAINELQDVAKQNGWKIRTNISSNPAIIPPSDLYSRQNNEVHPSIEDVNNYGESGRLDENLPHSHQESISSSSVENSPYSQTPKLTQNDRSKRSQGYSNQRYEYTNSTRNNSSSRDRSPDNRYFKDGRSMENSSRADPNRLSRKHQSSVRFSLKSDQRSPERNYHQHQTRDPQPTISQFRSYPPYISRINPKIHNRQFRPPSCHHDDQRQPAYHRTSYRSSDLDHRHQNNIKDHESSSRNDSVEHSTRRLNLNLDGDLNGPPDVKTTSDGTINNEDNTKNEILARISL</sequence>
<protein>
    <submittedName>
        <fullName evidence="2">Uncharacterized protein</fullName>
    </submittedName>
</protein>
<organism evidence="2">
    <name type="scientific">Pithovirus LCPAC201</name>
    <dbReference type="NCBI Taxonomy" id="2506591"/>
    <lineage>
        <taxon>Viruses</taxon>
        <taxon>Pithoviruses</taxon>
    </lineage>
</organism>
<dbReference type="EMBL" id="MK500498">
    <property type="protein sequence ID" value="QBK90805.1"/>
    <property type="molecule type" value="Genomic_DNA"/>
</dbReference>
<feature type="compositionally biased region" description="Basic and acidic residues" evidence="1">
    <location>
        <begin position="277"/>
        <end position="294"/>
    </location>
</feature>
<feature type="compositionally biased region" description="Polar residues" evidence="1">
    <location>
        <begin position="389"/>
        <end position="399"/>
    </location>
</feature>
<feature type="compositionally biased region" description="Polar residues" evidence="1">
    <location>
        <begin position="295"/>
        <end position="304"/>
    </location>
</feature>
<feature type="compositionally biased region" description="Low complexity" evidence="1">
    <location>
        <begin position="374"/>
        <end position="387"/>
    </location>
</feature>
<reference evidence="2" key="1">
    <citation type="journal article" date="2019" name="MBio">
        <title>Virus Genomes from Deep Sea Sediments Expand the Ocean Megavirome and Support Independent Origins of Viral Gigantism.</title>
        <authorList>
            <person name="Backstrom D."/>
            <person name="Yutin N."/>
            <person name="Jorgensen S.L."/>
            <person name="Dharamshi J."/>
            <person name="Homa F."/>
            <person name="Zaremba-Niedwiedzka K."/>
            <person name="Spang A."/>
            <person name="Wolf Y.I."/>
            <person name="Koonin E.V."/>
            <person name="Ettema T.J."/>
        </authorList>
    </citation>
    <scope>NUCLEOTIDE SEQUENCE</scope>
</reference>
<feature type="compositionally biased region" description="Low complexity" evidence="1">
    <location>
        <begin position="191"/>
        <end position="205"/>
    </location>
</feature>
<feature type="region of interest" description="Disordered" evidence="1">
    <location>
        <begin position="319"/>
        <end position="400"/>
    </location>
</feature>
<feature type="compositionally biased region" description="Polar residues" evidence="1">
    <location>
        <begin position="217"/>
        <end position="228"/>
    </location>
</feature>
<feature type="compositionally biased region" description="Basic and acidic residues" evidence="1">
    <location>
        <begin position="345"/>
        <end position="371"/>
    </location>
</feature>
<evidence type="ECO:0000313" key="2">
    <source>
        <dbReference type="EMBL" id="QBK90805.1"/>
    </source>
</evidence>
<feature type="region of interest" description="Disordered" evidence="1">
    <location>
        <begin position="169"/>
        <end position="305"/>
    </location>
</feature>